<organism evidence="3 4">
    <name type="scientific">Brenthis ino</name>
    <name type="common">lesser marbled fritillary</name>
    <dbReference type="NCBI Taxonomy" id="405034"/>
    <lineage>
        <taxon>Eukaryota</taxon>
        <taxon>Metazoa</taxon>
        <taxon>Ecdysozoa</taxon>
        <taxon>Arthropoda</taxon>
        <taxon>Hexapoda</taxon>
        <taxon>Insecta</taxon>
        <taxon>Pterygota</taxon>
        <taxon>Neoptera</taxon>
        <taxon>Endopterygota</taxon>
        <taxon>Lepidoptera</taxon>
        <taxon>Glossata</taxon>
        <taxon>Ditrysia</taxon>
        <taxon>Papilionoidea</taxon>
        <taxon>Nymphalidae</taxon>
        <taxon>Heliconiinae</taxon>
        <taxon>Argynnini</taxon>
        <taxon>Brenthis</taxon>
    </lineage>
</organism>
<feature type="coiled-coil region" evidence="1">
    <location>
        <begin position="370"/>
        <end position="400"/>
    </location>
</feature>
<protein>
    <submittedName>
        <fullName evidence="3">Uncharacterized protein</fullName>
    </submittedName>
</protein>
<evidence type="ECO:0000256" key="1">
    <source>
        <dbReference type="SAM" id="Coils"/>
    </source>
</evidence>
<dbReference type="EMBL" id="OV170226">
    <property type="protein sequence ID" value="CAH0727324.1"/>
    <property type="molecule type" value="Genomic_DNA"/>
</dbReference>
<feature type="compositionally biased region" description="Polar residues" evidence="2">
    <location>
        <begin position="111"/>
        <end position="121"/>
    </location>
</feature>
<accession>A0A8J9UYY7</accession>
<dbReference type="OrthoDB" id="8117310at2759"/>
<dbReference type="Proteomes" id="UP000838878">
    <property type="component" value="Chromosome 6"/>
</dbReference>
<keyword evidence="1" id="KW-0175">Coiled coil</keyword>
<feature type="region of interest" description="Disordered" evidence="2">
    <location>
        <begin position="418"/>
        <end position="451"/>
    </location>
</feature>
<evidence type="ECO:0000313" key="4">
    <source>
        <dbReference type="Proteomes" id="UP000838878"/>
    </source>
</evidence>
<reference evidence="3" key="1">
    <citation type="submission" date="2021-12" db="EMBL/GenBank/DDBJ databases">
        <authorList>
            <person name="Martin H S."/>
        </authorList>
    </citation>
    <scope>NUCLEOTIDE SEQUENCE</scope>
</reference>
<feature type="region of interest" description="Disordered" evidence="2">
    <location>
        <begin position="217"/>
        <end position="270"/>
    </location>
</feature>
<feature type="compositionally biased region" description="Polar residues" evidence="2">
    <location>
        <begin position="167"/>
        <end position="177"/>
    </location>
</feature>
<dbReference type="AlphaFoldDB" id="A0A8J9UYY7"/>
<feature type="non-terminal residue" evidence="3">
    <location>
        <position position="451"/>
    </location>
</feature>
<feature type="compositionally biased region" description="Polar residues" evidence="2">
    <location>
        <begin position="130"/>
        <end position="142"/>
    </location>
</feature>
<keyword evidence="4" id="KW-1185">Reference proteome</keyword>
<feature type="region of interest" description="Disordered" evidence="2">
    <location>
        <begin position="67"/>
        <end position="177"/>
    </location>
</feature>
<sequence>MMTTMAGHHKTISINDYPEHLNPFREEDNHNKIRFWTIGRKLSRSNSISFSGIKDLKNSWSLRSFMRKGKKDSSASGTRSTVGSPERADRYVYGGSVTPLPRSRFQERLRSSQLEVNSLSATPRMARSDITGSRLSVESTNPFDEAPIPPIRASRRKKKRAPPPPSVTTADDSVTNVPQAELHITEPDDSKTLNVTVDDDIDDINIKVELKIVEDEENSNIKKDSSPEKLQSEKLDENQRKLNSDEGDTKDLDDNSENRTHIDDTVEVRSKSTKDIASDLSFPKIDIIKYRRNSSVNEDDIRLRRGNLEDFHSLSNKRSKSLTSTLDGSYIACDINLNQHNVDINRNEEPQKVVCKVYDDARKESIDNSISSTEKDFQEIDKATRELEREINKLNTALIEDDLSFDNGRLSVSEIRQKFDRNGANSPNPIPKPRRSHYGESGSPANGNIQT</sequence>
<name>A0A8J9UYY7_9NEOP</name>
<proteinExistence type="predicted"/>
<feature type="compositionally biased region" description="Polar residues" evidence="2">
    <location>
        <begin position="74"/>
        <end position="83"/>
    </location>
</feature>
<evidence type="ECO:0000313" key="3">
    <source>
        <dbReference type="EMBL" id="CAH0727324.1"/>
    </source>
</evidence>
<gene>
    <name evidence="3" type="ORF">BINO364_LOCUS12680</name>
</gene>
<evidence type="ECO:0000256" key="2">
    <source>
        <dbReference type="SAM" id="MobiDB-lite"/>
    </source>
</evidence>